<gene>
    <name evidence="1" type="ORF">LOK49_LG10G01951</name>
</gene>
<dbReference type="EMBL" id="CM045767">
    <property type="protein sequence ID" value="KAI7997632.1"/>
    <property type="molecule type" value="Genomic_DNA"/>
</dbReference>
<organism evidence="1 2">
    <name type="scientific">Camellia lanceoleosa</name>
    <dbReference type="NCBI Taxonomy" id="1840588"/>
    <lineage>
        <taxon>Eukaryota</taxon>
        <taxon>Viridiplantae</taxon>
        <taxon>Streptophyta</taxon>
        <taxon>Embryophyta</taxon>
        <taxon>Tracheophyta</taxon>
        <taxon>Spermatophyta</taxon>
        <taxon>Magnoliopsida</taxon>
        <taxon>eudicotyledons</taxon>
        <taxon>Gunneridae</taxon>
        <taxon>Pentapetalae</taxon>
        <taxon>asterids</taxon>
        <taxon>Ericales</taxon>
        <taxon>Theaceae</taxon>
        <taxon>Camellia</taxon>
    </lineage>
</organism>
<evidence type="ECO:0000313" key="1">
    <source>
        <dbReference type="EMBL" id="KAI7997632.1"/>
    </source>
</evidence>
<evidence type="ECO:0000313" key="2">
    <source>
        <dbReference type="Proteomes" id="UP001060215"/>
    </source>
</evidence>
<proteinExistence type="predicted"/>
<protein>
    <submittedName>
        <fullName evidence="1">Protein NRT1/ PTR FAMILY 5.5</fullName>
    </submittedName>
</protein>
<sequence>MTFAILTCITAASVETRRLSVIRKHGLLDKPDEKIPMSMFWLLPQFLLLGALDGVAENGIMSFFKDQGPPLMRDYFVLFTRGVIGLGMMGNVVFVHVVGKVKPSWLKDTLNMSRLDKYYWTRAVLSAVNLVVYVLVAKLFSYRRCADDGGEEALKLKEL</sequence>
<comment type="caution">
    <text evidence="1">The sequence shown here is derived from an EMBL/GenBank/DDBJ whole genome shotgun (WGS) entry which is preliminary data.</text>
</comment>
<reference evidence="1 2" key="1">
    <citation type="journal article" date="2022" name="Plant J.">
        <title>Chromosome-level genome of Camellia lanceoleosa provides a valuable resource for understanding genome evolution and self-incompatibility.</title>
        <authorList>
            <person name="Gong W."/>
            <person name="Xiao S."/>
            <person name="Wang L."/>
            <person name="Liao Z."/>
            <person name="Chang Y."/>
            <person name="Mo W."/>
            <person name="Hu G."/>
            <person name="Li W."/>
            <person name="Zhao G."/>
            <person name="Zhu H."/>
            <person name="Hu X."/>
            <person name="Ji K."/>
            <person name="Xiang X."/>
            <person name="Song Q."/>
            <person name="Yuan D."/>
            <person name="Jin S."/>
            <person name="Zhang L."/>
        </authorList>
    </citation>
    <scope>NUCLEOTIDE SEQUENCE [LARGE SCALE GENOMIC DNA]</scope>
    <source>
        <strain evidence="1">SQ_2022a</strain>
    </source>
</reference>
<dbReference type="Proteomes" id="UP001060215">
    <property type="component" value="Chromosome 10"/>
</dbReference>
<name>A0ACC0G930_9ERIC</name>
<keyword evidence="2" id="KW-1185">Reference proteome</keyword>
<accession>A0ACC0G930</accession>